<proteinExistence type="predicted"/>
<evidence type="ECO:0000256" key="3">
    <source>
        <dbReference type="SAM" id="MobiDB-lite"/>
    </source>
</evidence>
<dbReference type="Proteomes" id="UP000037178">
    <property type="component" value="Unassembled WGS sequence"/>
</dbReference>
<accession>A0A0J9E131</accession>
<dbReference type="GO" id="GO:0003810">
    <property type="term" value="F:protein-glutamine gamma-glutamyltransferase activity"/>
    <property type="evidence" value="ECO:0007669"/>
    <property type="project" value="InterPro"/>
</dbReference>
<feature type="region of interest" description="Disordered" evidence="3">
    <location>
        <begin position="90"/>
        <end position="121"/>
    </location>
</feature>
<dbReference type="PATRIC" id="fig|1675527.3.peg.1428"/>
<evidence type="ECO:0000313" key="5">
    <source>
        <dbReference type="Proteomes" id="UP000037178"/>
    </source>
</evidence>
<dbReference type="InterPro" id="IPR020916">
    <property type="entry name" value="Gln_gamma-glutamylTfrase_bac"/>
</dbReference>
<feature type="compositionally biased region" description="Basic and acidic residues" evidence="3">
    <location>
        <begin position="93"/>
        <end position="109"/>
    </location>
</feature>
<comment type="caution">
    <text evidence="4">The sequence shown here is derived from an EMBL/GenBank/DDBJ whole genome shotgun (WGS) entry which is preliminary data.</text>
</comment>
<keyword evidence="1" id="KW-0808">Transferase</keyword>
<keyword evidence="5" id="KW-1185">Reference proteome</keyword>
<keyword evidence="2" id="KW-0749">Sporulation</keyword>
<protein>
    <submittedName>
        <fullName evidence="4">Uncharacterized protein</fullName>
    </submittedName>
</protein>
<dbReference type="AlphaFoldDB" id="A0A0J9E131"/>
<dbReference type="Pfam" id="PF20085">
    <property type="entry name" value="TGL"/>
    <property type="match status" value="1"/>
</dbReference>
<feature type="region of interest" description="Disordered" evidence="3">
    <location>
        <begin position="16"/>
        <end position="71"/>
    </location>
</feature>
<reference evidence="4 5" key="1">
    <citation type="submission" date="2015-06" db="EMBL/GenBank/DDBJ databases">
        <title>Draft genome sequence of an Alphaproteobacteria species associated to the Mediterranean sponge Oscarella lobularis.</title>
        <authorList>
            <person name="Jourda C."/>
            <person name="Santini S."/>
            <person name="Claverie J.-M."/>
        </authorList>
    </citation>
    <scope>NUCLEOTIDE SEQUENCE [LARGE SCALE GENOMIC DNA]</scope>
    <source>
        <strain evidence="4">IGS</strain>
    </source>
</reference>
<gene>
    <name evidence="4" type="ORF">AIOL_001344</name>
</gene>
<evidence type="ECO:0000256" key="2">
    <source>
        <dbReference type="ARBA" id="ARBA00022969"/>
    </source>
</evidence>
<name>A0A0J9E131_9RHOB</name>
<organism evidence="4 5">
    <name type="scientific">Candidatus Rhodobacter oscarellae</name>
    <dbReference type="NCBI Taxonomy" id="1675527"/>
    <lineage>
        <taxon>Bacteria</taxon>
        <taxon>Pseudomonadati</taxon>
        <taxon>Pseudomonadota</taxon>
        <taxon>Alphaproteobacteria</taxon>
        <taxon>Rhodobacterales</taxon>
        <taxon>Rhodobacter group</taxon>
        <taxon>Rhodobacter</taxon>
    </lineage>
</organism>
<dbReference type="EMBL" id="LFTY01000002">
    <property type="protein sequence ID" value="KMW56392.1"/>
    <property type="molecule type" value="Genomic_DNA"/>
</dbReference>
<sequence length="360" mass="38864">MSPEAKQRLNAFLKLLGGQTEEKTGNAANAEEPAGFEDLLEKASKSLNPEAGPPPATSGNRANGATETAAPLDSFTRIIEAFRKLKTTFGAPKDADNKETGEPEKKTDEISGPAEGGASVGTDLANEKVDIEGLNGKLRQALVSISDEYSDGFGVFTEDHIANVTEDNAYWENEGDGMKIRDGVKPSDAVKDMFANPDEYSFECASSVVALSLKAQLEVLGEDRFNEVYENGLVINGWEDSAISGAEVNRRAEPGETILGKETVNGDLAPFSFDRGDELIPGDIYYFDQAGDASSYYQGWNVIYLGETDDGKHRFWTMEGIEEVELVDEDGALTPKEDDSLLSGFYLGASRTDPNGGYFS</sequence>
<evidence type="ECO:0000256" key="1">
    <source>
        <dbReference type="ARBA" id="ARBA00022679"/>
    </source>
</evidence>
<dbReference type="STRING" id="1675527.AIOL_001344"/>
<evidence type="ECO:0000313" key="4">
    <source>
        <dbReference type="EMBL" id="KMW56392.1"/>
    </source>
</evidence>
<dbReference type="GO" id="GO:0030435">
    <property type="term" value="P:sporulation resulting in formation of a cellular spore"/>
    <property type="evidence" value="ECO:0007669"/>
    <property type="project" value="UniProtKB-KW"/>
</dbReference>
<feature type="compositionally biased region" description="Polar residues" evidence="3">
    <location>
        <begin position="57"/>
        <end position="66"/>
    </location>
</feature>